<feature type="compositionally biased region" description="Low complexity" evidence="4">
    <location>
        <begin position="232"/>
        <end position="247"/>
    </location>
</feature>
<keyword evidence="1" id="KW-0547">Nucleotide-binding</keyword>
<dbReference type="PRINTS" id="PR00380">
    <property type="entry name" value="KINESINHEAVY"/>
</dbReference>
<dbReference type="EMBL" id="FP929124">
    <property type="protein sequence ID" value="CBX90043.1"/>
    <property type="molecule type" value="Genomic_DNA"/>
</dbReference>
<evidence type="ECO:0000256" key="3">
    <source>
        <dbReference type="SAM" id="Coils"/>
    </source>
</evidence>
<keyword evidence="7" id="KW-1185">Reference proteome</keyword>
<name>E4ZTA1_LEPMJ</name>
<keyword evidence="2" id="KW-0067">ATP-binding</keyword>
<dbReference type="InterPro" id="IPR036961">
    <property type="entry name" value="Kinesin_motor_dom_sf"/>
</dbReference>
<evidence type="ECO:0000256" key="2">
    <source>
        <dbReference type="ARBA" id="ARBA00022840"/>
    </source>
</evidence>
<dbReference type="GO" id="GO:0005524">
    <property type="term" value="F:ATP binding"/>
    <property type="evidence" value="ECO:0007669"/>
    <property type="project" value="UniProtKB-KW"/>
</dbReference>
<dbReference type="HOGENOM" id="CLU_758800_0_0_1"/>
<dbReference type="Gene3D" id="3.40.850.10">
    <property type="entry name" value="Kinesin motor domain"/>
    <property type="match status" value="1"/>
</dbReference>
<dbReference type="STRING" id="985895.E4ZTA1"/>
<dbReference type="GO" id="GO:0003777">
    <property type="term" value="F:microtubule motor activity"/>
    <property type="evidence" value="ECO:0007669"/>
    <property type="project" value="InterPro"/>
</dbReference>
<accession>E4ZTA1</accession>
<dbReference type="Pfam" id="PF16796">
    <property type="entry name" value="Microtub_bd"/>
    <property type="match status" value="1"/>
</dbReference>
<feature type="domain" description="Kinesin motor" evidence="5">
    <location>
        <begin position="81"/>
        <end position="362"/>
    </location>
</feature>
<feature type="region of interest" description="Disordered" evidence="4">
    <location>
        <begin position="225"/>
        <end position="247"/>
    </location>
</feature>
<dbReference type="Proteomes" id="UP000002668">
    <property type="component" value="Genome"/>
</dbReference>
<dbReference type="PROSITE" id="PS00411">
    <property type="entry name" value="KINESIN_MOTOR_1"/>
    <property type="match status" value="1"/>
</dbReference>
<dbReference type="GO" id="GO:0015630">
    <property type="term" value="C:microtubule cytoskeleton"/>
    <property type="evidence" value="ECO:0007669"/>
    <property type="project" value="TreeGrafter"/>
</dbReference>
<dbReference type="GO" id="GO:0008017">
    <property type="term" value="F:microtubule binding"/>
    <property type="evidence" value="ECO:0007669"/>
    <property type="project" value="InterPro"/>
</dbReference>
<dbReference type="InterPro" id="IPR031852">
    <property type="entry name" value="Vik1/Cik1_MT-bd"/>
</dbReference>
<organism evidence="7">
    <name type="scientific">Leptosphaeria maculans (strain JN3 / isolate v23.1.3 / race Av1-4-5-6-7-8)</name>
    <name type="common">Blackleg fungus</name>
    <name type="synonym">Phoma lingam</name>
    <dbReference type="NCBI Taxonomy" id="985895"/>
    <lineage>
        <taxon>Eukaryota</taxon>
        <taxon>Fungi</taxon>
        <taxon>Dikarya</taxon>
        <taxon>Ascomycota</taxon>
        <taxon>Pezizomycotina</taxon>
        <taxon>Dothideomycetes</taxon>
        <taxon>Pleosporomycetidae</taxon>
        <taxon>Pleosporales</taxon>
        <taxon>Pleosporineae</taxon>
        <taxon>Leptosphaeriaceae</taxon>
        <taxon>Plenodomus</taxon>
        <taxon>Plenodomus lingam/Leptosphaeria maculans species complex</taxon>
    </lineage>
</organism>
<gene>
    <name evidence="6" type="ORF">LEMA_P119300.1</name>
</gene>
<dbReference type="InterPro" id="IPR027640">
    <property type="entry name" value="Kinesin-like_fam"/>
</dbReference>
<dbReference type="PANTHER" id="PTHR47972:SF28">
    <property type="entry name" value="KINESIN-LIKE PROTEIN KLP-3"/>
    <property type="match status" value="1"/>
</dbReference>
<dbReference type="VEuPathDB" id="FungiDB:LEMA_P119300.1"/>
<evidence type="ECO:0000313" key="6">
    <source>
        <dbReference type="EMBL" id="CBX90043.1"/>
    </source>
</evidence>
<dbReference type="GO" id="GO:0007018">
    <property type="term" value="P:microtubule-based movement"/>
    <property type="evidence" value="ECO:0007669"/>
    <property type="project" value="InterPro"/>
</dbReference>
<protein>
    <recommendedName>
        <fullName evidence="5">Kinesin motor domain-containing protein</fullName>
    </recommendedName>
</protein>
<evidence type="ECO:0000256" key="4">
    <source>
        <dbReference type="SAM" id="MobiDB-lite"/>
    </source>
</evidence>
<feature type="coiled-coil region" evidence="3">
    <location>
        <begin position="27"/>
        <end position="65"/>
    </location>
</feature>
<dbReference type="AlphaFoldDB" id="E4ZTA1"/>
<evidence type="ECO:0000256" key="1">
    <source>
        <dbReference type="ARBA" id="ARBA00022741"/>
    </source>
</evidence>
<reference evidence="7" key="1">
    <citation type="journal article" date="2011" name="Nat. Commun.">
        <title>Effector diversification within compartments of the Leptosphaeria maculans genome affected by Repeat-Induced Point mutations.</title>
        <authorList>
            <person name="Rouxel T."/>
            <person name="Grandaubert J."/>
            <person name="Hane J.K."/>
            <person name="Hoede C."/>
            <person name="van de Wouw A.P."/>
            <person name="Couloux A."/>
            <person name="Dominguez V."/>
            <person name="Anthouard V."/>
            <person name="Bally P."/>
            <person name="Bourras S."/>
            <person name="Cozijnsen A.J."/>
            <person name="Ciuffetti L.M."/>
            <person name="Degrave A."/>
            <person name="Dilmaghani A."/>
            <person name="Duret L."/>
            <person name="Fudal I."/>
            <person name="Goodwin S.B."/>
            <person name="Gout L."/>
            <person name="Glaser N."/>
            <person name="Linglin J."/>
            <person name="Kema G.H.J."/>
            <person name="Lapalu N."/>
            <person name="Lawrence C.B."/>
            <person name="May K."/>
            <person name="Meyer M."/>
            <person name="Ollivier B."/>
            <person name="Poulain J."/>
            <person name="Schoch C.L."/>
            <person name="Simon A."/>
            <person name="Spatafora J.W."/>
            <person name="Stachowiak A."/>
            <person name="Turgeon B.G."/>
            <person name="Tyler B.M."/>
            <person name="Vincent D."/>
            <person name="Weissenbach J."/>
            <person name="Amselem J."/>
            <person name="Quesneville H."/>
            <person name="Oliver R.P."/>
            <person name="Wincker P."/>
            <person name="Balesdent M.-H."/>
            <person name="Howlett B.J."/>
        </authorList>
    </citation>
    <scope>NUCLEOTIDE SEQUENCE [LARGE SCALE GENOMIC DNA]</scope>
    <source>
        <strain evidence="7">JN3 / isolate v23.1.3 / race Av1-4-5-6-7-8</strain>
    </source>
</reference>
<dbReference type="Pfam" id="PF00225">
    <property type="entry name" value="Kinesin"/>
    <property type="match status" value="1"/>
</dbReference>
<proteinExistence type="predicted"/>
<dbReference type="InterPro" id="IPR027417">
    <property type="entry name" value="P-loop_NTPase"/>
</dbReference>
<dbReference type="InParanoid" id="E4ZTA1"/>
<dbReference type="InterPro" id="IPR001752">
    <property type="entry name" value="Kinesin_motor_dom"/>
</dbReference>
<evidence type="ECO:0000313" key="7">
    <source>
        <dbReference type="Proteomes" id="UP000002668"/>
    </source>
</evidence>
<dbReference type="SMART" id="SM00129">
    <property type="entry name" value="KISc"/>
    <property type="match status" value="1"/>
</dbReference>
<dbReference type="OrthoDB" id="3176171at2759"/>
<evidence type="ECO:0000259" key="5">
    <source>
        <dbReference type="SMART" id="SM00129"/>
    </source>
</evidence>
<sequence length="365" mass="39824">MAAAADDDYISRTAAYRLMSGMAAALADAHESEVARLKAASQQQLQQQEAQHAQQYAQLQRALEAERRLRLRQTDRAVEAQGGFRVHVVARPCDDVEDDAADRHDFSDHGVTIRDSRSTYCFNNLEYVHPPTPSAPAVIWRECEPFVDGVAMQPPRHVLLLAHGRTGSGKTHLMAQNLVPHTLARLFHLKQLYEQQGDVVAIEARQVDIYHGRVYDADGCELAYHQQPSPRANGTATPANASPANASPAISFEPFRVTGRHAAGTGPHNPRTPLHDLAHATATLADMAAQRDSRSRSTSGNAQSSRSHLVVALFMRTTRAATGETTEGSVHLVDLAGNEINNLDSAAERERVHNDNGLPAPTGIW</sequence>
<dbReference type="eggNOG" id="KOG0239">
    <property type="taxonomic scope" value="Eukaryota"/>
</dbReference>
<keyword evidence="3" id="KW-0175">Coiled coil</keyword>
<dbReference type="PANTHER" id="PTHR47972">
    <property type="entry name" value="KINESIN-LIKE PROTEIN KLP-3"/>
    <property type="match status" value="1"/>
</dbReference>
<dbReference type="SUPFAM" id="SSF52540">
    <property type="entry name" value="P-loop containing nucleoside triphosphate hydrolases"/>
    <property type="match status" value="1"/>
</dbReference>
<dbReference type="InterPro" id="IPR019821">
    <property type="entry name" value="Kinesin_motor_CS"/>
</dbReference>